<accession>A0A1Y1WKW9</accession>
<dbReference type="Gene3D" id="1.10.287.110">
    <property type="entry name" value="DnaJ domain"/>
    <property type="match status" value="1"/>
</dbReference>
<dbReference type="InterPro" id="IPR001623">
    <property type="entry name" value="DnaJ_domain"/>
</dbReference>
<sequence length="82" mass="9503">YYEQLGIDASATQDEVRKAYRKQSLKWHPDKNPNCREEAERKFKLLAEAYEVLSDPESRQRYDQYGTDGLKRGFQPASSSSA</sequence>
<dbReference type="GeneID" id="63800704"/>
<dbReference type="GO" id="GO:0051082">
    <property type="term" value="F:unfolded protein binding"/>
    <property type="evidence" value="ECO:0007669"/>
    <property type="project" value="TreeGrafter"/>
</dbReference>
<comment type="caution">
    <text evidence="3">The sequence shown here is derived from an EMBL/GenBank/DDBJ whole genome shotgun (WGS) entry which is preliminary data.</text>
</comment>
<protein>
    <submittedName>
        <fullName evidence="3">DnaJ-domain-containing protein</fullName>
    </submittedName>
</protein>
<dbReference type="RefSeq" id="XP_040747353.1">
    <property type="nucleotide sequence ID" value="XM_040884056.1"/>
</dbReference>
<dbReference type="OrthoDB" id="10250354at2759"/>
<dbReference type="Pfam" id="PF00226">
    <property type="entry name" value="DnaJ"/>
    <property type="match status" value="1"/>
</dbReference>
<dbReference type="PANTHER" id="PTHR43948:SF10">
    <property type="entry name" value="MRJ, ISOFORM E"/>
    <property type="match status" value="1"/>
</dbReference>
<feature type="non-terminal residue" evidence="3">
    <location>
        <position position="1"/>
    </location>
</feature>
<gene>
    <name evidence="3" type="ORF">DL89DRAFT_204800</name>
</gene>
<dbReference type="InterPro" id="IPR036869">
    <property type="entry name" value="J_dom_sf"/>
</dbReference>
<dbReference type="GO" id="GO:0051087">
    <property type="term" value="F:protein-folding chaperone binding"/>
    <property type="evidence" value="ECO:0007669"/>
    <property type="project" value="TreeGrafter"/>
</dbReference>
<feature type="non-terminal residue" evidence="3">
    <location>
        <position position="82"/>
    </location>
</feature>
<keyword evidence="4" id="KW-1185">Reference proteome</keyword>
<dbReference type="PANTHER" id="PTHR43948">
    <property type="entry name" value="DNAJ HOMOLOG SUBFAMILY B"/>
    <property type="match status" value="1"/>
</dbReference>
<dbReference type="PROSITE" id="PS00636">
    <property type="entry name" value="DNAJ_1"/>
    <property type="match status" value="1"/>
</dbReference>
<feature type="domain" description="J" evidence="2">
    <location>
        <begin position="1"/>
        <end position="66"/>
    </location>
</feature>
<dbReference type="CDD" id="cd06257">
    <property type="entry name" value="DnaJ"/>
    <property type="match status" value="1"/>
</dbReference>
<name>A0A1Y1WKW9_9FUNG</name>
<organism evidence="3 4">
    <name type="scientific">Linderina pennispora</name>
    <dbReference type="NCBI Taxonomy" id="61395"/>
    <lineage>
        <taxon>Eukaryota</taxon>
        <taxon>Fungi</taxon>
        <taxon>Fungi incertae sedis</taxon>
        <taxon>Zoopagomycota</taxon>
        <taxon>Kickxellomycotina</taxon>
        <taxon>Kickxellomycetes</taxon>
        <taxon>Kickxellales</taxon>
        <taxon>Kickxellaceae</taxon>
        <taxon>Linderina</taxon>
    </lineage>
</organism>
<dbReference type="EMBL" id="MCFD01000001">
    <property type="protein sequence ID" value="ORX74142.1"/>
    <property type="molecule type" value="Genomic_DNA"/>
</dbReference>
<dbReference type="InterPro" id="IPR018253">
    <property type="entry name" value="DnaJ_domain_CS"/>
</dbReference>
<dbReference type="GO" id="GO:0005634">
    <property type="term" value="C:nucleus"/>
    <property type="evidence" value="ECO:0007669"/>
    <property type="project" value="TreeGrafter"/>
</dbReference>
<dbReference type="STRING" id="61395.A0A1Y1WKW9"/>
<dbReference type="SMART" id="SM00271">
    <property type="entry name" value="DnaJ"/>
    <property type="match status" value="1"/>
</dbReference>
<dbReference type="PROSITE" id="PS50076">
    <property type="entry name" value="DNAJ_2"/>
    <property type="match status" value="1"/>
</dbReference>
<dbReference type="GO" id="GO:0044183">
    <property type="term" value="F:protein folding chaperone"/>
    <property type="evidence" value="ECO:0007669"/>
    <property type="project" value="TreeGrafter"/>
</dbReference>
<evidence type="ECO:0000313" key="3">
    <source>
        <dbReference type="EMBL" id="ORX74142.1"/>
    </source>
</evidence>
<evidence type="ECO:0000313" key="4">
    <source>
        <dbReference type="Proteomes" id="UP000193922"/>
    </source>
</evidence>
<dbReference type="AlphaFoldDB" id="A0A1Y1WKW9"/>
<proteinExistence type="predicted"/>
<dbReference type="PRINTS" id="PR00625">
    <property type="entry name" value="JDOMAIN"/>
</dbReference>
<feature type="region of interest" description="Disordered" evidence="1">
    <location>
        <begin position="57"/>
        <end position="82"/>
    </location>
</feature>
<dbReference type="SUPFAM" id="SSF46565">
    <property type="entry name" value="Chaperone J-domain"/>
    <property type="match status" value="1"/>
</dbReference>
<evidence type="ECO:0000259" key="2">
    <source>
        <dbReference type="PROSITE" id="PS50076"/>
    </source>
</evidence>
<dbReference type="Proteomes" id="UP000193922">
    <property type="component" value="Unassembled WGS sequence"/>
</dbReference>
<evidence type="ECO:0000256" key="1">
    <source>
        <dbReference type="SAM" id="MobiDB-lite"/>
    </source>
</evidence>
<dbReference type="GO" id="GO:0005737">
    <property type="term" value="C:cytoplasm"/>
    <property type="evidence" value="ECO:0007669"/>
    <property type="project" value="TreeGrafter"/>
</dbReference>
<reference evidence="3 4" key="1">
    <citation type="submission" date="2016-07" db="EMBL/GenBank/DDBJ databases">
        <title>Pervasive Adenine N6-methylation of Active Genes in Fungi.</title>
        <authorList>
            <consortium name="DOE Joint Genome Institute"/>
            <person name="Mondo S.J."/>
            <person name="Dannebaum R.O."/>
            <person name="Kuo R.C."/>
            <person name="Labutti K."/>
            <person name="Haridas S."/>
            <person name="Kuo A."/>
            <person name="Salamov A."/>
            <person name="Ahrendt S.R."/>
            <person name="Lipzen A."/>
            <person name="Sullivan W."/>
            <person name="Andreopoulos W.B."/>
            <person name="Clum A."/>
            <person name="Lindquist E."/>
            <person name="Daum C."/>
            <person name="Ramamoorthy G.K."/>
            <person name="Gryganskyi A."/>
            <person name="Culley D."/>
            <person name="Magnuson J.K."/>
            <person name="James T.Y."/>
            <person name="O'Malley M.A."/>
            <person name="Stajich J.E."/>
            <person name="Spatafora J.W."/>
            <person name="Visel A."/>
            <person name="Grigoriev I.V."/>
        </authorList>
    </citation>
    <scope>NUCLEOTIDE SEQUENCE [LARGE SCALE GENOMIC DNA]</scope>
    <source>
        <strain evidence="3 4">ATCC 12442</strain>
    </source>
</reference>